<dbReference type="OrthoDB" id="2146376at2759"/>
<protein>
    <submittedName>
        <fullName evidence="2">Uncharacterized protein</fullName>
    </submittedName>
</protein>
<feature type="transmembrane region" description="Helical" evidence="1">
    <location>
        <begin position="155"/>
        <end position="180"/>
    </location>
</feature>
<keyword evidence="1" id="KW-0812">Transmembrane</keyword>
<organism evidence="2 3">
    <name type="scientific">Rhizoclosmatium globosum</name>
    <dbReference type="NCBI Taxonomy" id="329046"/>
    <lineage>
        <taxon>Eukaryota</taxon>
        <taxon>Fungi</taxon>
        <taxon>Fungi incertae sedis</taxon>
        <taxon>Chytridiomycota</taxon>
        <taxon>Chytridiomycota incertae sedis</taxon>
        <taxon>Chytridiomycetes</taxon>
        <taxon>Chytridiales</taxon>
        <taxon>Chytriomycetaceae</taxon>
        <taxon>Rhizoclosmatium</taxon>
    </lineage>
</organism>
<proteinExistence type="predicted"/>
<comment type="caution">
    <text evidence="2">The sequence shown here is derived from an EMBL/GenBank/DDBJ whole genome shotgun (WGS) entry which is preliminary data.</text>
</comment>
<name>A0A1Y2CQX6_9FUNG</name>
<feature type="transmembrane region" description="Helical" evidence="1">
    <location>
        <begin position="15"/>
        <end position="38"/>
    </location>
</feature>
<sequence>MGNSTFIYEYRHGLAYFEFSLAGVAACLLVFTIVFTLMKEIPARSQSYNLATMFSPSNTLIILLLICVQGYLVSDANYHINGRDTSWNKAETFFMACNQTFYAHYSWLRGKEVFKMQTSTRTYRTLKYVLQILPALSLGPFIVLLISMTREQTSLAYLLTGASSGLATIILDVFYCFSFLRQIFNMVDNTISVPVSYRTIANYGLGASICALLLVLTFVCNVLLVDDESPSQNALLAYAISNGLFGTLLVLNGIILVMMKVALIKPAFLHGTTTAANIRKFLDTTEKLAAPEIQVSNRTLLSKL</sequence>
<feature type="transmembrane region" description="Helical" evidence="1">
    <location>
        <begin position="200"/>
        <end position="224"/>
    </location>
</feature>
<evidence type="ECO:0000313" key="2">
    <source>
        <dbReference type="EMBL" id="ORY49449.1"/>
    </source>
</evidence>
<dbReference type="AlphaFoldDB" id="A0A1Y2CQX6"/>
<keyword evidence="1" id="KW-0472">Membrane</keyword>
<feature type="transmembrane region" description="Helical" evidence="1">
    <location>
        <begin position="128"/>
        <end position="149"/>
    </location>
</feature>
<keyword evidence="3" id="KW-1185">Reference proteome</keyword>
<keyword evidence="1" id="KW-1133">Transmembrane helix</keyword>
<gene>
    <name evidence="2" type="ORF">BCR33DRAFT_847423</name>
</gene>
<evidence type="ECO:0000256" key="1">
    <source>
        <dbReference type="SAM" id="Phobius"/>
    </source>
</evidence>
<dbReference type="EMBL" id="MCGO01000009">
    <property type="protein sequence ID" value="ORY49449.1"/>
    <property type="molecule type" value="Genomic_DNA"/>
</dbReference>
<evidence type="ECO:0000313" key="3">
    <source>
        <dbReference type="Proteomes" id="UP000193642"/>
    </source>
</evidence>
<dbReference type="Proteomes" id="UP000193642">
    <property type="component" value="Unassembled WGS sequence"/>
</dbReference>
<feature type="transmembrane region" description="Helical" evidence="1">
    <location>
        <begin position="50"/>
        <end position="72"/>
    </location>
</feature>
<accession>A0A1Y2CQX6</accession>
<feature type="transmembrane region" description="Helical" evidence="1">
    <location>
        <begin position="236"/>
        <end position="259"/>
    </location>
</feature>
<reference evidence="2 3" key="1">
    <citation type="submission" date="2016-07" db="EMBL/GenBank/DDBJ databases">
        <title>Pervasive Adenine N6-methylation of Active Genes in Fungi.</title>
        <authorList>
            <consortium name="DOE Joint Genome Institute"/>
            <person name="Mondo S.J."/>
            <person name="Dannebaum R.O."/>
            <person name="Kuo R.C."/>
            <person name="Labutti K."/>
            <person name="Haridas S."/>
            <person name="Kuo A."/>
            <person name="Salamov A."/>
            <person name="Ahrendt S.R."/>
            <person name="Lipzen A."/>
            <person name="Sullivan W."/>
            <person name="Andreopoulos W.B."/>
            <person name="Clum A."/>
            <person name="Lindquist E."/>
            <person name="Daum C."/>
            <person name="Ramamoorthy G.K."/>
            <person name="Gryganskyi A."/>
            <person name="Culley D."/>
            <person name="Magnuson J.K."/>
            <person name="James T.Y."/>
            <person name="O'Malley M.A."/>
            <person name="Stajich J.E."/>
            <person name="Spatafora J.W."/>
            <person name="Visel A."/>
            <person name="Grigoriev I.V."/>
        </authorList>
    </citation>
    <scope>NUCLEOTIDE SEQUENCE [LARGE SCALE GENOMIC DNA]</scope>
    <source>
        <strain evidence="2 3">JEL800</strain>
    </source>
</reference>